<accession>X0YAM9</accession>
<gene>
    <name evidence="1" type="ORF">S01H1_79573</name>
</gene>
<dbReference type="AlphaFoldDB" id="X0YAM9"/>
<sequence length="225" mass="24559">LITLYVPERFRIERDDKGRITSLADWRGNVIVTEYDDTIKSITVPGEPGLRAYALRSIRFVCLDASKASTEFCPLVTTAADMMVLSEWKGAGWVLCGVPTGRGRPASGSGRFADLKDRYEWSKAHTEELQDLVDGVKQLRGRRARVAISEKAMAEIMSLAHYAVAIEQAIGDSPANSEKWLESPVGVVKRAWQSAVCGQLAPARSGRAYSEPHQALARLLGAVAG</sequence>
<protein>
    <submittedName>
        <fullName evidence="1">Uncharacterized protein</fullName>
    </submittedName>
</protein>
<reference evidence="1" key="1">
    <citation type="journal article" date="2014" name="Front. Microbiol.">
        <title>High frequency of phylogenetically diverse reductive dehalogenase-homologous genes in deep subseafloor sedimentary metagenomes.</title>
        <authorList>
            <person name="Kawai M."/>
            <person name="Futagami T."/>
            <person name="Toyoda A."/>
            <person name="Takaki Y."/>
            <person name="Nishi S."/>
            <person name="Hori S."/>
            <person name="Arai W."/>
            <person name="Tsubouchi T."/>
            <person name="Morono Y."/>
            <person name="Uchiyama I."/>
            <person name="Ito T."/>
            <person name="Fujiyama A."/>
            <person name="Inagaki F."/>
            <person name="Takami H."/>
        </authorList>
    </citation>
    <scope>NUCLEOTIDE SEQUENCE</scope>
    <source>
        <strain evidence="1">Expedition CK06-06</strain>
    </source>
</reference>
<organism evidence="1">
    <name type="scientific">marine sediment metagenome</name>
    <dbReference type="NCBI Taxonomy" id="412755"/>
    <lineage>
        <taxon>unclassified sequences</taxon>
        <taxon>metagenomes</taxon>
        <taxon>ecological metagenomes</taxon>
    </lineage>
</organism>
<proteinExistence type="predicted"/>
<comment type="caution">
    <text evidence="1">The sequence shown here is derived from an EMBL/GenBank/DDBJ whole genome shotgun (WGS) entry which is preliminary data.</text>
</comment>
<feature type="non-terminal residue" evidence="1">
    <location>
        <position position="1"/>
    </location>
</feature>
<feature type="non-terminal residue" evidence="1">
    <location>
        <position position="225"/>
    </location>
</feature>
<evidence type="ECO:0000313" key="1">
    <source>
        <dbReference type="EMBL" id="GAG52890.1"/>
    </source>
</evidence>
<dbReference type="EMBL" id="BARS01053658">
    <property type="protein sequence ID" value="GAG52890.1"/>
    <property type="molecule type" value="Genomic_DNA"/>
</dbReference>
<name>X0YAM9_9ZZZZ</name>